<feature type="region of interest" description="Disordered" evidence="1">
    <location>
        <begin position="320"/>
        <end position="353"/>
    </location>
</feature>
<reference evidence="2 3" key="1">
    <citation type="journal article" date="2015" name="Genome Biol. Evol.">
        <title>Phylogenomic analyses indicate that early fungi evolved digesting cell walls of algal ancestors of land plants.</title>
        <authorList>
            <person name="Chang Y."/>
            <person name="Wang S."/>
            <person name="Sekimoto S."/>
            <person name="Aerts A.L."/>
            <person name="Choi C."/>
            <person name="Clum A."/>
            <person name="LaButti K.M."/>
            <person name="Lindquist E.A."/>
            <person name="Yee Ngan C."/>
            <person name="Ohm R.A."/>
            <person name="Salamov A.A."/>
            <person name="Grigoriev I.V."/>
            <person name="Spatafora J.W."/>
            <person name="Berbee M.L."/>
        </authorList>
    </citation>
    <scope>NUCLEOTIDE SEQUENCE [LARGE SCALE GENOMIC DNA]</scope>
    <source>
        <strain evidence="2 3">JEL478</strain>
    </source>
</reference>
<sequence>MSRAALCSCLRGAALYGPNKDVCYWCDQMRRKDGTKSATKGTKKKTKAAAKIEFTDEQIDAAACLTVTDTKTEFATVTVLRNRGLPLSLGRHTTAESKPDVRTTAIAGNYGVRPVIGRAVCRALVELYMLRPSLKFIMNMITCLGFESGVLQRGSRLSALSSVEQIVNHSGINSRWQADIVRELGSVKNVLGPHGAHLLTRAVRRVIPETMIPMRESTTALLLGSRTRYRDEYRRSLEVPPELGLPSLASNGIDNRAPKRQQQEAGTECVMERANAVVDALRHCMRKGQHKYDGPLTVEKTSRLSEVPFEDEAKFIFKKHAEMNGRGGGGGKGRGKGETKAKKLHKTERGQQF</sequence>
<dbReference type="EMBL" id="KQ965742">
    <property type="protein sequence ID" value="KXS18491.1"/>
    <property type="molecule type" value="Genomic_DNA"/>
</dbReference>
<organism evidence="2 3">
    <name type="scientific">Gonapodya prolifera (strain JEL478)</name>
    <name type="common">Monoblepharis prolifera</name>
    <dbReference type="NCBI Taxonomy" id="1344416"/>
    <lineage>
        <taxon>Eukaryota</taxon>
        <taxon>Fungi</taxon>
        <taxon>Fungi incertae sedis</taxon>
        <taxon>Chytridiomycota</taxon>
        <taxon>Chytridiomycota incertae sedis</taxon>
        <taxon>Monoblepharidomycetes</taxon>
        <taxon>Monoblepharidales</taxon>
        <taxon>Gonapodyaceae</taxon>
        <taxon>Gonapodya</taxon>
    </lineage>
</organism>
<evidence type="ECO:0000256" key="1">
    <source>
        <dbReference type="SAM" id="MobiDB-lite"/>
    </source>
</evidence>
<dbReference type="Proteomes" id="UP000070544">
    <property type="component" value="Unassembled WGS sequence"/>
</dbReference>
<protein>
    <submittedName>
        <fullName evidence="2">Uncharacterized protein</fullName>
    </submittedName>
</protein>
<proteinExistence type="predicted"/>
<evidence type="ECO:0000313" key="3">
    <source>
        <dbReference type="Proteomes" id="UP000070544"/>
    </source>
</evidence>
<name>A0A139AP06_GONPJ</name>
<keyword evidence="3" id="KW-1185">Reference proteome</keyword>
<feature type="region of interest" description="Disordered" evidence="1">
    <location>
        <begin position="244"/>
        <end position="267"/>
    </location>
</feature>
<accession>A0A139AP06</accession>
<gene>
    <name evidence="2" type="ORF">M427DRAFT_29787</name>
</gene>
<dbReference type="AlphaFoldDB" id="A0A139AP06"/>
<evidence type="ECO:0000313" key="2">
    <source>
        <dbReference type="EMBL" id="KXS18491.1"/>
    </source>
</evidence>